<evidence type="ECO:0000256" key="3">
    <source>
        <dbReference type="ARBA" id="ARBA00022643"/>
    </source>
</evidence>
<evidence type="ECO:0000256" key="5">
    <source>
        <dbReference type="ARBA" id="ARBA00023096"/>
    </source>
</evidence>
<feature type="binding site" evidence="6">
    <location>
        <position position="198"/>
    </location>
    <ligand>
        <name>FMN</name>
        <dbReference type="ChEBI" id="CHEBI:58210"/>
    </ligand>
</feature>
<evidence type="ECO:0000256" key="1">
    <source>
        <dbReference type="ARBA" id="ARBA00007301"/>
    </source>
</evidence>
<comment type="similarity">
    <text evidence="1 6">Belongs to the pyridoxamine 5'-phosphate oxidase family.</text>
</comment>
<dbReference type="HAMAP" id="MF_01629">
    <property type="entry name" value="PdxH"/>
    <property type="match status" value="1"/>
</dbReference>
<feature type="binding site" evidence="6">
    <location>
        <position position="87"/>
    </location>
    <ligand>
        <name>FMN</name>
        <dbReference type="ChEBI" id="CHEBI:58210"/>
    </ligand>
</feature>
<feature type="domain" description="Pyridoxine 5'-phosphate oxidase dimerisation C-terminal" evidence="8">
    <location>
        <begin position="175"/>
        <end position="215"/>
    </location>
</feature>
<dbReference type="PANTHER" id="PTHR10851">
    <property type="entry name" value="PYRIDOXINE-5-PHOSPHATE OXIDASE"/>
    <property type="match status" value="1"/>
</dbReference>
<dbReference type="InterPro" id="IPR000659">
    <property type="entry name" value="Pyridox_Oxase"/>
</dbReference>
<name>A0ABV9Q9L0_9BURK</name>
<comment type="function">
    <text evidence="6">Catalyzes the oxidation of either pyridoxine 5'-phosphate (PNP) or pyridoxamine 5'-phosphate (PMP) into pyridoxal 5'-phosphate (PLP).</text>
</comment>
<dbReference type="GO" id="GO:0004733">
    <property type="term" value="F:pyridoxamine phosphate oxidase activity"/>
    <property type="evidence" value="ECO:0007669"/>
    <property type="project" value="UniProtKB-EC"/>
</dbReference>
<feature type="binding site" evidence="6">
    <location>
        <position position="86"/>
    </location>
    <ligand>
        <name>FMN</name>
        <dbReference type="ChEBI" id="CHEBI:58210"/>
    </ligand>
</feature>
<dbReference type="PANTHER" id="PTHR10851:SF0">
    <property type="entry name" value="PYRIDOXINE-5'-PHOSPHATE OXIDASE"/>
    <property type="match status" value="1"/>
</dbReference>
<organism evidence="9 10">
    <name type="scientific">Giesbergeria sinuosa</name>
    <dbReference type="NCBI Taxonomy" id="80883"/>
    <lineage>
        <taxon>Bacteria</taxon>
        <taxon>Pseudomonadati</taxon>
        <taxon>Pseudomonadota</taxon>
        <taxon>Betaproteobacteria</taxon>
        <taxon>Burkholderiales</taxon>
        <taxon>Comamonadaceae</taxon>
        <taxon>Giesbergeria</taxon>
    </lineage>
</organism>
<dbReference type="EC" id="1.4.3.5" evidence="6"/>
<feature type="binding site" evidence="6">
    <location>
        <position position="127"/>
    </location>
    <ligand>
        <name>substrate</name>
    </ligand>
</feature>
<evidence type="ECO:0000256" key="6">
    <source>
        <dbReference type="HAMAP-Rule" id="MF_01629"/>
    </source>
</evidence>
<feature type="binding site" evidence="6">
    <location>
        <begin position="194"/>
        <end position="196"/>
    </location>
    <ligand>
        <name>substrate</name>
    </ligand>
</feature>
<comment type="catalytic activity">
    <reaction evidence="6">
        <text>pyridoxamine 5'-phosphate + O2 + H2O = pyridoxal 5'-phosphate + H2O2 + NH4(+)</text>
        <dbReference type="Rhea" id="RHEA:15817"/>
        <dbReference type="ChEBI" id="CHEBI:15377"/>
        <dbReference type="ChEBI" id="CHEBI:15379"/>
        <dbReference type="ChEBI" id="CHEBI:16240"/>
        <dbReference type="ChEBI" id="CHEBI:28938"/>
        <dbReference type="ChEBI" id="CHEBI:58451"/>
        <dbReference type="ChEBI" id="CHEBI:597326"/>
        <dbReference type="EC" id="1.4.3.5"/>
    </reaction>
</comment>
<keyword evidence="3 6" id="KW-0288">FMN</keyword>
<feature type="binding site" evidence="6">
    <location>
        <position position="188"/>
    </location>
    <ligand>
        <name>FMN</name>
        <dbReference type="ChEBI" id="CHEBI:58210"/>
    </ligand>
</feature>
<dbReference type="Pfam" id="PF10590">
    <property type="entry name" value="PNP_phzG_C"/>
    <property type="match status" value="1"/>
</dbReference>
<comment type="pathway">
    <text evidence="6">Cofactor metabolism; pyridoxal 5'-phosphate salvage; pyridoxal 5'-phosphate from pyridoxine 5'-phosphate: step 1/1.</text>
</comment>
<evidence type="ECO:0000256" key="4">
    <source>
        <dbReference type="ARBA" id="ARBA00023002"/>
    </source>
</evidence>
<dbReference type="NCBIfam" id="NF004231">
    <property type="entry name" value="PRK05679.1"/>
    <property type="match status" value="1"/>
</dbReference>
<evidence type="ECO:0000313" key="10">
    <source>
        <dbReference type="Proteomes" id="UP001596001"/>
    </source>
</evidence>
<evidence type="ECO:0000259" key="8">
    <source>
        <dbReference type="Pfam" id="PF10590"/>
    </source>
</evidence>
<dbReference type="Gene3D" id="2.30.110.10">
    <property type="entry name" value="Electron Transport, Fmn-binding Protein, Chain A"/>
    <property type="match status" value="1"/>
</dbReference>
<evidence type="ECO:0000313" key="9">
    <source>
        <dbReference type="EMBL" id="MFC4788191.1"/>
    </source>
</evidence>
<gene>
    <name evidence="6 9" type="primary">pdxH</name>
    <name evidence="9" type="ORF">ACFO6X_04220</name>
</gene>
<keyword evidence="10" id="KW-1185">Reference proteome</keyword>
<dbReference type="InterPro" id="IPR019740">
    <property type="entry name" value="Pyridox_Oxase_CS"/>
</dbReference>
<comment type="catalytic activity">
    <reaction evidence="6">
        <text>pyridoxine 5'-phosphate + O2 = pyridoxal 5'-phosphate + H2O2</text>
        <dbReference type="Rhea" id="RHEA:15149"/>
        <dbReference type="ChEBI" id="CHEBI:15379"/>
        <dbReference type="ChEBI" id="CHEBI:16240"/>
        <dbReference type="ChEBI" id="CHEBI:58589"/>
        <dbReference type="ChEBI" id="CHEBI:597326"/>
        <dbReference type="EC" id="1.4.3.5"/>
    </reaction>
</comment>
<sequence>MTSPSSAIASLRKSYERAELNEEASHANPLDQFAHWLQEAIQGELPEPNAMTVATVGSDLRPSTRVVLIKGYDERGIVWYTNYDSRKGRELAGNPYAALQFHWVELERVVRIEGVMEKVSPAESDEYFHSRPLDSRIGAWASPQSQVIAGRSVLVANAAKHAAQFLLQPPRPPHWGGYRLRPEQWEFWQGRKSRLHDRLRYRQDQGMWLRERLAP</sequence>
<comment type="subunit">
    <text evidence="6">Homodimer.</text>
</comment>
<comment type="pathway">
    <text evidence="6">Cofactor metabolism; pyridoxal 5'-phosphate salvage; pyridoxal 5'-phosphate from pyridoxamine 5'-phosphate: step 1/1.</text>
</comment>
<evidence type="ECO:0000259" key="7">
    <source>
        <dbReference type="Pfam" id="PF01243"/>
    </source>
</evidence>
<dbReference type="RefSeq" id="WP_382430361.1">
    <property type="nucleotide sequence ID" value="NZ_JBHSHJ010000002.1"/>
</dbReference>
<accession>A0ABV9Q9L0</accession>
<dbReference type="InterPro" id="IPR019576">
    <property type="entry name" value="Pyridoxamine_oxidase_dimer_C"/>
</dbReference>
<protein>
    <recommendedName>
        <fullName evidence="6">Pyridoxine/pyridoxamine 5'-phosphate oxidase</fullName>
        <ecNumber evidence="6">1.4.3.5</ecNumber>
    </recommendedName>
    <alternativeName>
        <fullName evidence="6">PNP/PMP oxidase</fullName>
        <shortName evidence="6">PNPOx</shortName>
    </alternativeName>
    <alternativeName>
        <fullName evidence="6">Pyridoxal 5'-phosphate synthase</fullName>
    </alternativeName>
</protein>
<dbReference type="Proteomes" id="UP001596001">
    <property type="component" value="Unassembled WGS sequence"/>
</dbReference>
<comment type="cofactor">
    <cofactor evidence="6">
        <name>FMN</name>
        <dbReference type="ChEBI" id="CHEBI:58210"/>
    </cofactor>
    <text evidence="6">Binds 1 FMN per subunit.</text>
</comment>
<feature type="binding site" evidence="6">
    <location>
        <position position="135"/>
    </location>
    <ligand>
        <name>substrate</name>
    </ligand>
</feature>
<evidence type="ECO:0000256" key="2">
    <source>
        <dbReference type="ARBA" id="ARBA00022630"/>
    </source>
</evidence>
<feature type="domain" description="Pyridoxamine 5'-phosphate oxidase N-terminal" evidence="7">
    <location>
        <begin position="37"/>
        <end position="160"/>
    </location>
</feature>
<proteinExistence type="inferred from homology"/>
<reference evidence="10" key="1">
    <citation type="journal article" date="2019" name="Int. J. Syst. Evol. Microbiol.">
        <title>The Global Catalogue of Microorganisms (GCM) 10K type strain sequencing project: providing services to taxonomists for standard genome sequencing and annotation.</title>
        <authorList>
            <consortium name="The Broad Institute Genomics Platform"/>
            <consortium name="The Broad Institute Genome Sequencing Center for Infectious Disease"/>
            <person name="Wu L."/>
            <person name="Ma J."/>
        </authorList>
    </citation>
    <scope>NUCLEOTIDE SEQUENCE [LARGE SCALE GENOMIC DNA]</scope>
    <source>
        <strain evidence="10">CCUG 49452</strain>
    </source>
</reference>
<dbReference type="SUPFAM" id="SSF50475">
    <property type="entry name" value="FMN-binding split barrel"/>
    <property type="match status" value="1"/>
</dbReference>
<dbReference type="InterPro" id="IPR012349">
    <property type="entry name" value="Split_barrel_FMN-bd"/>
</dbReference>
<dbReference type="EMBL" id="JBHSHJ010000002">
    <property type="protein sequence ID" value="MFC4788191.1"/>
    <property type="molecule type" value="Genomic_DNA"/>
</dbReference>
<dbReference type="PIRSF" id="PIRSF000190">
    <property type="entry name" value="Pyd_amn-ph_oxd"/>
    <property type="match status" value="1"/>
</dbReference>
<feature type="binding site" evidence="6">
    <location>
        <position position="70"/>
    </location>
    <ligand>
        <name>substrate</name>
    </ligand>
</feature>
<dbReference type="Pfam" id="PF01243">
    <property type="entry name" value="PNPOx_N"/>
    <property type="match status" value="1"/>
</dbReference>
<feature type="binding site" evidence="6">
    <location>
        <position position="131"/>
    </location>
    <ligand>
        <name>substrate</name>
    </ligand>
</feature>
<dbReference type="PROSITE" id="PS01064">
    <property type="entry name" value="PYRIDOX_OXIDASE"/>
    <property type="match status" value="1"/>
</dbReference>
<comment type="caution">
    <text evidence="6">Lacks conserved residue(s) required for the propagation of feature annotation.</text>
</comment>
<feature type="binding site" evidence="6">
    <location>
        <begin position="144"/>
        <end position="145"/>
    </location>
    <ligand>
        <name>FMN</name>
        <dbReference type="ChEBI" id="CHEBI:58210"/>
    </ligand>
</feature>
<dbReference type="NCBIfam" id="TIGR00558">
    <property type="entry name" value="pdxH"/>
    <property type="match status" value="1"/>
</dbReference>
<dbReference type="InterPro" id="IPR011576">
    <property type="entry name" value="Pyridox_Oxase_N"/>
</dbReference>
<feature type="binding site" evidence="6">
    <location>
        <begin position="65"/>
        <end position="70"/>
    </location>
    <ligand>
        <name>FMN</name>
        <dbReference type="ChEBI" id="CHEBI:58210"/>
    </ligand>
</feature>
<keyword evidence="2 6" id="KW-0285">Flavoprotein</keyword>
<keyword evidence="5 6" id="KW-0664">Pyridoxine biosynthesis</keyword>
<keyword evidence="4 6" id="KW-0560">Oxidoreductase</keyword>
<comment type="caution">
    <text evidence="9">The sequence shown here is derived from an EMBL/GenBank/DDBJ whole genome shotgun (WGS) entry which is preliminary data.</text>
</comment>
<feature type="binding site" evidence="6">
    <location>
        <begin position="80"/>
        <end position="81"/>
    </location>
    <ligand>
        <name>FMN</name>
        <dbReference type="ChEBI" id="CHEBI:58210"/>
    </ligand>
</feature>